<dbReference type="SUPFAM" id="SSF52540">
    <property type="entry name" value="P-loop containing nucleoside triphosphate hydrolases"/>
    <property type="match status" value="1"/>
</dbReference>
<keyword evidence="8 15" id="KW-0067">ATP-binding</keyword>
<dbReference type="Pfam" id="PF13491">
    <property type="entry name" value="FtsK_4TM"/>
    <property type="match status" value="1"/>
</dbReference>
<dbReference type="SMART" id="SM00843">
    <property type="entry name" value="Ftsk_gamma"/>
    <property type="match status" value="1"/>
</dbReference>
<evidence type="ECO:0000256" key="7">
    <source>
        <dbReference type="ARBA" id="ARBA00022829"/>
    </source>
</evidence>
<dbReference type="PROSITE" id="PS50901">
    <property type="entry name" value="FTSK"/>
    <property type="match status" value="1"/>
</dbReference>
<feature type="transmembrane region" description="Helical" evidence="17">
    <location>
        <begin position="31"/>
        <end position="49"/>
    </location>
</feature>
<feature type="domain" description="FtsK" evidence="18">
    <location>
        <begin position="495"/>
        <end position="686"/>
    </location>
</feature>
<evidence type="ECO:0000256" key="13">
    <source>
        <dbReference type="ARBA" id="ARBA00024986"/>
    </source>
</evidence>
<feature type="binding site" evidence="15">
    <location>
        <begin position="512"/>
        <end position="519"/>
    </location>
    <ligand>
        <name>ATP</name>
        <dbReference type="ChEBI" id="CHEBI:30616"/>
    </ligand>
</feature>
<comment type="similarity">
    <text evidence="2">Belongs to the FtsK/SpoIIIE/SftA family.</text>
</comment>
<sequence>MAAKKKNNAKKPVSNKKNTGNAVSSAKAEEFISLFTLVGGILLGVFLYFPEGFVGSFIKDIATGLFGWPVYLAPVLLIVNGIHKAARKNYELHKSKYIVIASGLGVLSVLTHIFAVKKENPFSFSNMLVNYGQGGDGIGGGLLGGFIADLLRTLIGQVASAIVAITAVLVVTMILVDWSPVKMLLRAIVKTYAKTNNARITVKNYAESEREKRKTAASESDMPEGDAEFVNFSDEELGIKGTHVAKVKKKKKKGGADAVQPEAAAGENQNEADLEPLETEEIAGIDDIIEQAVPAQDNTLAEKTPPEIPVAAQEAQASVTAPAPQAENQGAKIVDAPEKLTGMEDVSEEMEDVFERIPYTFPSVSLLNSVKATGDDLNSRTELRETAQKLIATLKSFNVEAKLLNVSKGPAVTRYELVLGEGIKVSKVVGLANDLALRLAAPSVRIEPVPGKEAIGIEIPNKSVSVVHIKEVLDSDEFRNFKSTLAFAMGKDISGKNIVFDLSRMPHVLIAGSTGSGKSVCINTLITSLIYKADPNDVKLLMVDPKVVELGIYNGIPHLLIPVVTEPRRASGALYWAVQEMLRRYSLFADNNVRDIKGYNKMVTVAGSENTLPHIVIIIDELADLMMVAPNEVEDSICRLAQMARAAGMHLVIATQRPSVDVITGLIKANVPSRIAFAVSSHIDSRTILDSSGAEKLLGRGDMLFKPVGASKPLRIQGAFIDDKEVERVVEFIKGDSEAKYDEDIIEKIDAGKPVNITDEMADPSDNDELLPKAIEIAVEAGKISASHLQRRLKVGFSRASRMIDQMQERGIVGPPDGSKPREVLISKEDYLEMSMQ</sequence>
<protein>
    <submittedName>
        <fullName evidence="19">DNA translocase FtsK</fullName>
    </submittedName>
</protein>
<feature type="region of interest" description="Disordered" evidence="16">
    <location>
        <begin position="250"/>
        <end position="272"/>
    </location>
</feature>
<feature type="transmembrane region" description="Helical" evidence="17">
    <location>
        <begin position="154"/>
        <end position="176"/>
    </location>
</feature>
<keyword evidence="11 17" id="KW-0472">Membrane</keyword>
<feature type="transmembrane region" description="Helical" evidence="17">
    <location>
        <begin position="95"/>
        <end position="115"/>
    </location>
</feature>
<keyword evidence="9 17" id="KW-1133">Transmembrane helix</keyword>
<keyword evidence="20" id="KW-1185">Reference proteome</keyword>
<comment type="subcellular location">
    <subcellularLocation>
        <location evidence="1">Cell membrane</location>
        <topology evidence="1">Multi-pass membrane protein</topology>
    </subcellularLocation>
</comment>
<keyword evidence="5 17" id="KW-0812">Transmembrane</keyword>
<dbReference type="PANTHER" id="PTHR22683">
    <property type="entry name" value="SPORULATION PROTEIN RELATED"/>
    <property type="match status" value="1"/>
</dbReference>
<dbReference type="CDD" id="cd01127">
    <property type="entry name" value="TrwB_TraG_TraD_VirD4"/>
    <property type="match status" value="1"/>
</dbReference>
<keyword evidence="6 15" id="KW-0547">Nucleotide-binding</keyword>
<dbReference type="InterPro" id="IPR036388">
    <property type="entry name" value="WH-like_DNA-bd_sf"/>
</dbReference>
<dbReference type="AlphaFoldDB" id="A0A926HYG7"/>
<organism evidence="19 20">
    <name type="scientific">Congzhengia minquanensis</name>
    <dbReference type="NCBI Taxonomy" id="2763657"/>
    <lineage>
        <taxon>Bacteria</taxon>
        <taxon>Bacillati</taxon>
        <taxon>Bacillota</taxon>
        <taxon>Clostridia</taxon>
        <taxon>Eubacteriales</taxon>
        <taxon>Oscillospiraceae</taxon>
        <taxon>Congzhengia</taxon>
    </lineage>
</organism>
<comment type="subunit">
    <text evidence="14">Homohexamer. Forms a ring that surrounds DNA.</text>
</comment>
<dbReference type="GO" id="GO:0005524">
    <property type="term" value="F:ATP binding"/>
    <property type="evidence" value="ECO:0007669"/>
    <property type="project" value="UniProtKB-UniRule"/>
</dbReference>
<evidence type="ECO:0000259" key="18">
    <source>
        <dbReference type="PROSITE" id="PS50901"/>
    </source>
</evidence>
<dbReference type="RefSeq" id="WP_249310982.1">
    <property type="nucleotide sequence ID" value="NZ_JACRSU010000001.1"/>
</dbReference>
<evidence type="ECO:0000256" key="1">
    <source>
        <dbReference type="ARBA" id="ARBA00004651"/>
    </source>
</evidence>
<dbReference type="InterPro" id="IPR025199">
    <property type="entry name" value="FtsK_4TM"/>
</dbReference>
<dbReference type="Proteomes" id="UP000611762">
    <property type="component" value="Unassembled WGS sequence"/>
</dbReference>
<comment type="caution">
    <text evidence="19">The sequence shown here is derived from an EMBL/GenBank/DDBJ whole genome shotgun (WGS) entry which is preliminary data.</text>
</comment>
<evidence type="ECO:0000256" key="2">
    <source>
        <dbReference type="ARBA" id="ARBA00006474"/>
    </source>
</evidence>
<evidence type="ECO:0000256" key="16">
    <source>
        <dbReference type="SAM" id="MobiDB-lite"/>
    </source>
</evidence>
<evidence type="ECO:0000256" key="17">
    <source>
        <dbReference type="SAM" id="Phobius"/>
    </source>
</evidence>
<dbReference type="InterPro" id="IPR002543">
    <property type="entry name" value="FtsK_dom"/>
</dbReference>
<dbReference type="Pfam" id="PF09397">
    <property type="entry name" value="FtsK_gamma"/>
    <property type="match status" value="1"/>
</dbReference>
<comment type="function">
    <text evidence="13">Essential cell division protein that coordinates cell division and chromosome segregation. The N-terminus is involved in assembly of the cell-division machinery. The C-terminus functions as a DNA motor that moves dsDNA in an ATP-dependent manner towards the dif recombination site, which is located within the replication terminus region. Required for activation of the Xer recombinase, allowing activation of chromosome unlinking by recombination.</text>
</comment>
<dbReference type="InterPro" id="IPR003593">
    <property type="entry name" value="AAA+_ATPase"/>
</dbReference>
<dbReference type="InterPro" id="IPR027417">
    <property type="entry name" value="P-loop_NTPase"/>
</dbReference>
<keyword evidence="7" id="KW-0159">Chromosome partition</keyword>
<keyword evidence="4" id="KW-0132">Cell division</keyword>
<dbReference type="EMBL" id="JACRSU010000001">
    <property type="protein sequence ID" value="MBC8539781.1"/>
    <property type="molecule type" value="Genomic_DNA"/>
</dbReference>
<feature type="transmembrane region" description="Helical" evidence="17">
    <location>
        <begin position="61"/>
        <end position="83"/>
    </location>
</feature>
<dbReference type="Gene3D" id="3.30.980.40">
    <property type="match status" value="1"/>
</dbReference>
<accession>A0A926HYG7</accession>
<evidence type="ECO:0000256" key="11">
    <source>
        <dbReference type="ARBA" id="ARBA00023136"/>
    </source>
</evidence>
<reference evidence="19" key="1">
    <citation type="submission" date="2020-08" db="EMBL/GenBank/DDBJ databases">
        <title>Genome public.</title>
        <authorList>
            <person name="Liu C."/>
            <person name="Sun Q."/>
        </authorList>
    </citation>
    <scope>NUCLEOTIDE SEQUENCE</scope>
    <source>
        <strain evidence="19">H8</strain>
    </source>
</reference>
<evidence type="ECO:0000256" key="3">
    <source>
        <dbReference type="ARBA" id="ARBA00022475"/>
    </source>
</evidence>
<evidence type="ECO:0000256" key="15">
    <source>
        <dbReference type="PROSITE-ProRule" id="PRU00289"/>
    </source>
</evidence>
<name>A0A926HYG7_9FIRM</name>
<evidence type="ECO:0000313" key="19">
    <source>
        <dbReference type="EMBL" id="MBC8539781.1"/>
    </source>
</evidence>
<evidence type="ECO:0000256" key="10">
    <source>
        <dbReference type="ARBA" id="ARBA00023125"/>
    </source>
</evidence>
<evidence type="ECO:0000313" key="20">
    <source>
        <dbReference type="Proteomes" id="UP000611762"/>
    </source>
</evidence>
<evidence type="ECO:0000256" key="14">
    <source>
        <dbReference type="ARBA" id="ARBA00025923"/>
    </source>
</evidence>
<gene>
    <name evidence="19" type="ORF">H8698_02170</name>
</gene>
<dbReference type="GO" id="GO:0007059">
    <property type="term" value="P:chromosome segregation"/>
    <property type="evidence" value="ECO:0007669"/>
    <property type="project" value="UniProtKB-KW"/>
</dbReference>
<evidence type="ECO:0000256" key="12">
    <source>
        <dbReference type="ARBA" id="ARBA00023306"/>
    </source>
</evidence>
<dbReference type="InterPro" id="IPR018541">
    <property type="entry name" value="Ftsk_gamma"/>
</dbReference>
<dbReference type="GO" id="GO:0005886">
    <property type="term" value="C:plasma membrane"/>
    <property type="evidence" value="ECO:0007669"/>
    <property type="project" value="UniProtKB-SubCell"/>
</dbReference>
<evidence type="ECO:0000256" key="4">
    <source>
        <dbReference type="ARBA" id="ARBA00022618"/>
    </source>
</evidence>
<evidence type="ECO:0000256" key="6">
    <source>
        <dbReference type="ARBA" id="ARBA00022741"/>
    </source>
</evidence>
<evidence type="ECO:0000256" key="8">
    <source>
        <dbReference type="ARBA" id="ARBA00022840"/>
    </source>
</evidence>
<keyword evidence="12" id="KW-0131">Cell cycle</keyword>
<dbReference type="Gene3D" id="3.40.50.300">
    <property type="entry name" value="P-loop containing nucleotide triphosphate hydrolases"/>
    <property type="match status" value="1"/>
</dbReference>
<dbReference type="InterPro" id="IPR050206">
    <property type="entry name" value="FtsK/SpoIIIE/SftA"/>
</dbReference>
<dbReference type="GO" id="GO:0003677">
    <property type="term" value="F:DNA binding"/>
    <property type="evidence" value="ECO:0007669"/>
    <property type="project" value="UniProtKB-KW"/>
</dbReference>
<proteinExistence type="inferred from homology"/>
<dbReference type="InterPro" id="IPR041027">
    <property type="entry name" value="FtsK_alpha"/>
</dbReference>
<dbReference type="GO" id="GO:0051301">
    <property type="term" value="P:cell division"/>
    <property type="evidence" value="ECO:0007669"/>
    <property type="project" value="UniProtKB-KW"/>
</dbReference>
<dbReference type="SUPFAM" id="SSF46785">
    <property type="entry name" value="Winged helix' DNA-binding domain"/>
    <property type="match status" value="1"/>
</dbReference>
<evidence type="ECO:0000256" key="5">
    <source>
        <dbReference type="ARBA" id="ARBA00022692"/>
    </source>
</evidence>
<dbReference type="InterPro" id="IPR036390">
    <property type="entry name" value="WH_DNA-bd_sf"/>
</dbReference>
<dbReference type="SMART" id="SM00382">
    <property type="entry name" value="AAA"/>
    <property type="match status" value="1"/>
</dbReference>
<feature type="region of interest" description="Disordered" evidence="16">
    <location>
        <begin position="1"/>
        <end position="20"/>
    </location>
</feature>
<keyword evidence="3" id="KW-1003">Cell membrane</keyword>
<keyword evidence="10" id="KW-0238">DNA-binding</keyword>
<evidence type="ECO:0000256" key="9">
    <source>
        <dbReference type="ARBA" id="ARBA00022989"/>
    </source>
</evidence>
<dbReference type="Gene3D" id="1.10.10.10">
    <property type="entry name" value="Winged helix-like DNA-binding domain superfamily/Winged helix DNA-binding domain"/>
    <property type="match status" value="1"/>
</dbReference>
<dbReference type="Pfam" id="PF17854">
    <property type="entry name" value="FtsK_alpha"/>
    <property type="match status" value="1"/>
</dbReference>
<dbReference type="Pfam" id="PF01580">
    <property type="entry name" value="FtsK_SpoIIIE"/>
    <property type="match status" value="1"/>
</dbReference>
<dbReference type="PANTHER" id="PTHR22683:SF41">
    <property type="entry name" value="DNA TRANSLOCASE FTSK"/>
    <property type="match status" value="1"/>
</dbReference>